<feature type="compositionally biased region" description="Polar residues" evidence="2">
    <location>
        <begin position="34"/>
        <end position="48"/>
    </location>
</feature>
<dbReference type="RefSeq" id="WP_256600927.1">
    <property type="nucleotide sequence ID" value="NZ_JANIBJ010000005.1"/>
</dbReference>
<feature type="compositionally biased region" description="Polar residues" evidence="2">
    <location>
        <begin position="637"/>
        <end position="653"/>
    </location>
</feature>
<evidence type="ECO:0000256" key="2">
    <source>
        <dbReference type="SAM" id="MobiDB-lite"/>
    </source>
</evidence>
<evidence type="ECO:0000259" key="3">
    <source>
        <dbReference type="Pfam" id="PF10145"/>
    </source>
</evidence>
<sequence length="661" mass="69951">MSAAATAELRLKFKDVGATSGIDKVAKRIEQQTKQTENLVNQSNNRQRSSYERLSHAREQLGMRSEKRIQLEISRTESAYKRLAASGKLSQDELTRAAEKTRQKITRLTNEMGKLTKEQQAAAKAAKQFETAQNRIRTGVAVGAGIAAAGYTLKAPVMNAMSFDERIAYLSNTANNELDVRGRKAGKAELEKAVNDSIKFGGTRENSLSALELLASSNAFTTQDAIKLLPQVIKTSTATNTSAADVVQVGLAAMQNMGVAPENLPAVFNMAAAGGQAGKFEFTDQAKFLPSQLAAAQGLGFSGTKGLASIVALNQAAVTTAGNSNEAGINVENLLSKINSEDTRGKIDKVLKVNSASYFEKRLKQGVNTLDAFGELVDKNVSRRSDYRDLQKQLKSSKSDSERKAVLESMTKIAESAGIGEIINDRQALMAFLGYRNNPELMAKVLAKINANNVNSGGEVDKSFSVISDTAGFKVREAEQQAAIAQKNAMDVLTPTIGKVAQGFSDLSQRYPDLSAAVVGATPPVIAFGSAVGVTTLALGGARGGAGLSAAAIAASSGISKFGAALAAIVGWNIGKDFGDNTVKPWIDEQVQNLTGDKNTTLGSSAYDLVESAKNLVHVIIEPKDMGYVARVDKQKSSGVASTEIRGSNTGNWRTGAPGSP</sequence>
<proteinExistence type="predicted"/>
<feature type="coiled-coil region" evidence="1">
    <location>
        <begin position="91"/>
        <end position="135"/>
    </location>
</feature>
<evidence type="ECO:0000256" key="1">
    <source>
        <dbReference type="SAM" id="Coils"/>
    </source>
</evidence>
<dbReference type="InterPro" id="IPR010090">
    <property type="entry name" value="Phage_tape_meas"/>
</dbReference>
<organism evidence="4 5">
    <name type="scientific">Methylomonas subterranea</name>
    <dbReference type="NCBI Taxonomy" id="2952225"/>
    <lineage>
        <taxon>Bacteria</taxon>
        <taxon>Pseudomonadati</taxon>
        <taxon>Pseudomonadota</taxon>
        <taxon>Gammaproteobacteria</taxon>
        <taxon>Methylococcales</taxon>
        <taxon>Methylococcaceae</taxon>
        <taxon>Methylomonas</taxon>
    </lineage>
</organism>
<dbReference type="Pfam" id="PF10145">
    <property type="entry name" value="PhageMin_Tail"/>
    <property type="match status" value="1"/>
</dbReference>
<keyword evidence="1" id="KW-0175">Coiled coil</keyword>
<dbReference type="Proteomes" id="UP001524499">
    <property type="component" value="Unassembled WGS sequence"/>
</dbReference>
<evidence type="ECO:0000313" key="5">
    <source>
        <dbReference type="Proteomes" id="UP001524499"/>
    </source>
</evidence>
<comment type="caution">
    <text evidence="4">The sequence shown here is derived from an EMBL/GenBank/DDBJ whole genome shotgun (WGS) entry which is preliminary data.</text>
</comment>
<dbReference type="EMBL" id="JANIBJ010000005">
    <property type="protein sequence ID" value="MCQ8103243.1"/>
    <property type="molecule type" value="Genomic_DNA"/>
</dbReference>
<keyword evidence="5" id="KW-1185">Reference proteome</keyword>
<accession>A0ABT1TCQ6</accession>
<protein>
    <submittedName>
        <fullName evidence="4">Phage tail tape measure protein</fullName>
    </submittedName>
</protein>
<feature type="region of interest" description="Disordered" evidence="2">
    <location>
        <begin position="34"/>
        <end position="53"/>
    </location>
</feature>
<feature type="domain" description="Phage tail tape measure protein" evidence="3">
    <location>
        <begin position="197"/>
        <end position="409"/>
    </location>
</feature>
<name>A0ABT1TCQ6_9GAMM</name>
<reference evidence="4 5" key="1">
    <citation type="submission" date="2022-07" db="EMBL/GenBank/DDBJ databases">
        <title>Methylomonas rivi sp. nov., Methylomonas rosea sp. nov., Methylomonas aureus sp. nov. and Methylomonas subterranea sp. nov., four novel methanotrophs isolated from a freshwater creek and the deep terrestrial subsurface.</title>
        <authorList>
            <person name="Abin C."/>
            <person name="Sankaranarayanan K."/>
            <person name="Garner C."/>
            <person name="Sindelar R."/>
            <person name="Kotary K."/>
            <person name="Garner R."/>
            <person name="Barclay S."/>
            <person name="Lawson P."/>
            <person name="Krumholz L."/>
        </authorList>
    </citation>
    <scope>NUCLEOTIDE SEQUENCE [LARGE SCALE GENOMIC DNA]</scope>
    <source>
        <strain evidence="4 5">SURF-2</strain>
    </source>
</reference>
<feature type="region of interest" description="Disordered" evidence="2">
    <location>
        <begin position="635"/>
        <end position="661"/>
    </location>
</feature>
<evidence type="ECO:0000313" key="4">
    <source>
        <dbReference type="EMBL" id="MCQ8103243.1"/>
    </source>
</evidence>
<gene>
    <name evidence="4" type="ORF">NP590_03915</name>
</gene>